<protein>
    <recommendedName>
        <fullName evidence="5">PLC-like phosphodiesterase</fullName>
    </recommendedName>
</protein>
<feature type="region of interest" description="Disordered" evidence="1">
    <location>
        <begin position="348"/>
        <end position="369"/>
    </location>
</feature>
<proteinExistence type="predicted"/>
<evidence type="ECO:0000313" key="4">
    <source>
        <dbReference type="Proteomes" id="UP000800041"/>
    </source>
</evidence>
<organism evidence="3 4">
    <name type="scientific">Aulographum hederae CBS 113979</name>
    <dbReference type="NCBI Taxonomy" id="1176131"/>
    <lineage>
        <taxon>Eukaryota</taxon>
        <taxon>Fungi</taxon>
        <taxon>Dikarya</taxon>
        <taxon>Ascomycota</taxon>
        <taxon>Pezizomycotina</taxon>
        <taxon>Dothideomycetes</taxon>
        <taxon>Pleosporomycetidae</taxon>
        <taxon>Aulographales</taxon>
        <taxon>Aulographaceae</taxon>
    </lineage>
</organism>
<accession>A0A6G1H8K9</accession>
<keyword evidence="4" id="KW-1185">Reference proteome</keyword>
<reference evidence="3" key="1">
    <citation type="journal article" date="2020" name="Stud. Mycol.">
        <title>101 Dothideomycetes genomes: a test case for predicting lifestyles and emergence of pathogens.</title>
        <authorList>
            <person name="Haridas S."/>
            <person name="Albert R."/>
            <person name="Binder M."/>
            <person name="Bloem J."/>
            <person name="Labutti K."/>
            <person name="Salamov A."/>
            <person name="Andreopoulos B."/>
            <person name="Baker S."/>
            <person name="Barry K."/>
            <person name="Bills G."/>
            <person name="Bluhm B."/>
            <person name="Cannon C."/>
            <person name="Castanera R."/>
            <person name="Culley D."/>
            <person name="Daum C."/>
            <person name="Ezra D."/>
            <person name="Gonzalez J."/>
            <person name="Henrissat B."/>
            <person name="Kuo A."/>
            <person name="Liang C."/>
            <person name="Lipzen A."/>
            <person name="Lutzoni F."/>
            <person name="Magnuson J."/>
            <person name="Mondo S."/>
            <person name="Nolan M."/>
            <person name="Ohm R."/>
            <person name="Pangilinan J."/>
            <person name="Park H.-J."/>
            <person name="Ramirez L."/>
            <person name="Alfaro M."/>
            <person name="Sun H."/>
            <person name="Tritt A."/>
            <person name="Yoshinaga Y."/>
            <person name="Zwiers L.-H."/>
            <person name="Turgeon B."/>
            <person name="Goodwin S."/>
            <person name="Spatafora J."/>
            <person name="Crous P."/>
            <person name="Grigoriev I."/>
        </authorList>
    </citation>
    <scope>NUCLEOTIDE SEQUENCE</scope>
    <source>
        <strain evidence="3">CBS 113979</strain>
    </source>
</reference>
<sequence>MPRMAAETNFRPLALPLPSFHREAAKVESLKRDKDIEKQALDADSYDLDTSEDEEDCVRARRKFWNRVRRSRIRRSRRFADDDLYVYKDHHGRLRVCRRPRRRIWVIRLFCLFFAFILGSSVTLTLDAPYHHNTHEHTFHPYHDPQHTPISDQQTLISPQSPPSSFLQSVVPIQCSSHQDQRRHNPLYSALSIGCTSIELDIHSPPSHSSLLLGHDEDAPAANRTLQDTYLTPLLSLLSARNPAIPESTTKGPKGLFPLDPSQTLILILNFKPSDADADAARTWTLLQQTLSPLRAADYLTSWSRVSGRVIRPITIVASGGAAWDLIVADPDYRDVFFDMPLEALVGEGDLDEGDEDEGGRDEGEDEGKMDAFKFNTSNSYLASAPTSSSFWVGVERLFDVLGLRRETRQRRQMRQAERRGLVPRSWPRASWWEFGGRNFEDVVRRSRGLVNVDVDRTTNKNSLWSWKRRILG</sequence>
<feature type="transmembrane region" description="Helical" evidence="2">
    <location>
        <begin position="105"/>
        <end position="126"/>
    </location>
</feature>
<keyword evidence="2" id="KW-0812">Transmembrane</keyword>
<feature type="compositionally biased region" description="Acidic residues" evidence="1">
    <location>
        <begin position="349"/>
        <end position="366"/>
    </location>
</feature>
<gene>
    <name evidence="3" type="ORF">K402DRAFT_402002</name>
</gene>
<evidence type="ECO:0000256" key="2">
    <source>
        <dbReference type="SAM" id="Phobius"/>
    </source>
</evidence>
<evidence type="ECO:0008006" key="5">
    <source>
        <dbReference type="Google" id="ProtNLM"/>
    </source>
</evidence>
<dbReference type="PANTHER" id="PTHR31571">
    <property type="entry name" value="ALTERED INHERITANCE OF MITOCHONDRIA PROTEIN 6"/>
    <property type="match status" value="1"/>
</dbReference>
<keyword evidence="2" id="KW-1133">Transmembrane helix</keyword>
<evidence type="ECO:0000313" key="3">
    <source>
        <dbReference type="EMBL" id="KAF1989349.1"/>
    </source>
</evidence>
<name>A0A6G1H8K9_9PEZI</name>
<dbReference type="AlphaFoldDB" id="A0A6G1H8K9"/>
<dbReference type="EMBL" id="ML977145">
    <property type="protein sequence ID" value="KAF1989349.1"/>
    <property type="molecule type" value="Genomic_DNA"/>
</dbReference>
<dbReference type="Proteomes" id="UP000800041">
    <property type="component" value="Unassembled WGS sequence"/>
</dbReference>
<dbReference type="OrthoDB" id="4153866at2759"/>
<evidence type="ECO:0000256" key="1">
    <source>
        <dbReference type="SAM" id="MobiDB-lite"/>
    </source>
</evidence>
<keyword evidence="2" id="KW-0472">Membrane</keyword>
<dbReference type="PANTHER" id="PTHR31571:SF1">
    <property type="entry name" value="ALTERED INHERITANCE OF MITOCHONDRIA PROTEIN 6"/>
    <property type="match status" value="1"/>
</dbReference>
<dbReference type="InterPro" id="IPR051236">
    <property type="entry name" value="HAT_RTT109-like"/>
</dbReference>